<dbReference type="NCBIfam" id="TIGR03462">
    <property type="entry name" value="CarR_dom_SF"/>
    <property type="match status" value="1"/>
</dbReference>
<evidence type="ECO:0000256" key="1">
    <source>
        <dbReference type="ARBA" id="ARBA00004141"/>
    </source>
</evidence>
<evidence type="ECO:0000256" key="5">
    <source>
        <dbReference type="ARBA" id="ARBA00022989"/>
    </source>
</evidence>
<gene>
    <name evidence="10" type="ORF">AHIS1636_21270</name>
</gene>
<organism evidence="10 11">
    <name type="scientific">Arthrobacter mangrovi</name>
    <dbReference type="NCBI Taxonomy" id="2966350"/>
    <lineage>
        <taxon>Bacteria</taxon>
        <taxon>Bacillati</taxon>
        <taxon>Actinomycetota</taxon>
        <taxon>Actinomycetes</taxon>
        <taxon>Micrococcales</taxon>
        <taxon>Micrococcaceae</taxon>
        <taxon>Arthrobacter</taxon>
    </lineage>
</organism>
<dbReference type="InterPro" id="IPR017825">
    <property type="entry name" value="Lycopene_cyclase_dom"/>
</dbReference>
<protein>
    <recommendedName>
        <fullName evidence="9">Lycopene cyclase domain-containing protein</fullName>
    </recommendedName>
</protein>
<keyword evidence="6 8" id="KW-0472">Membrane</keyword>
<evidence type="ECO:0000256" key="4">
    <source>
        <dbReference type="ARBA" id="ARBA00022746"/>
    </source>
</evidence>
<comment type="subcellular location">
    <subcellularLocation>
        <location evidence="1">Membrane</location>
        <topology evidence="1">Multi-pass membrane protein</topology>
    </subcellularLocation>
</comment>
<evidence type="ECO:0000256" key="7">
    <source>
        <dbReference type="ARBA" id="ARBA00023235"/>
    </source>
</evidence>
<keyword evidence="7" id="KW-0413">Isomerase</keyword>
<dbReference type="Pfam" id="PF18916">
    <property type="entry name" value="Lycopene_cyc"/>
    <property type="match status" value="1"/>
</dbReference>
<evidence type="ECO:0000259" key="9">
    <source>
        <dbReference type="Pfam" id="PF18916"/>
    </source>
</evidence>
<comment type="pathway">
    <text evidence="2">Carotenoid biosynthesis.</text>
</comment>
<reference evidence="10 11" key="1">
    <citation type="journal article" date="2023" name="Int. J. Syst. Evol. Microbiol.">
        <title>Arthrobacter mangrovi sp. nov., an actinobacterium isolated from the rhizosphere of a mangrove.</title>
        <authorList>
            <person name="Hamada M."/>
            <person name="Saitou S."/>
            <person name="Enomoto N."/>
            <person name="Nanri K."/>
            <person name="Hidaka K."/>
            <person name="Miura T."/>
            <person name="Tamura T."/>
        </authorList>
    </citation>
    <scope>NUCLEOTIDE SEQUENCE [LARGE SCALE GENOMIC DNA]</scope>
    <source>
        <strain evidence="10 11">NBRC 112813</strain>
    </source>
</reference>
<dbReference type="EMBL" id="BRVS01000008">
    <property type="protein sequence ID" value="GLB67687.1"/>
    <property type="molecule type" value="Genomic_DNA"/>
</dbReference>
<accession>A0ABQ5MUM5</accession>
<keyword evidence="3 8" id="KW-0812">Transmembrane</keyword>
<comment type="caution">
    <text evidence="10">The sequence shown here is derived from an EMBL/GenBank/DDBJ whole genome shotgun (WGS) entry which is preliminary data.</text>
</comment>
<keyword evidence="11" id="KW-1185">Reference proteome</keyword>
<evidence type="ECO:0000313" key="10">
    <source>
        <dbReference type="EMBL" id="GLB67687.1"/>
    </source>
</evidence>
<sequence length="132" mass="13915">MTYWLLNAAFLAAAAAVALAAVLVRHRRRTPAGTGARRPHTAGAAVVLTLLALCVLTAVFDNIMIAAGLFEYSAEHTSGWRIGLAPLEDFAYVLAAALLLPALWTLLPAGRQRTGRQTAGKQAAGRKDAHGE</sequence>
<evidence type="ECO:0000256" key="6">
    <source>
        <dbReference type="ARBA" id="ARBA00023136"/>
    </source>
</evidence>
<evidence type="ECO:0000256" key="8">
    <source>
        <dbReference type="SAM" id="Phobius"/>
    </source>
</evidence>
<evidence type="ECO:0000256" key="3">
    <source>
        <dbReference type="ARBA" id="ARBA00022692"/>
    </source>
</evidence>
<name>A0ABQ5MUM5_9MICC</name>
<keyword evidence="4" id="KW-0125">Carotenoid biosynthesis</keyword>
<feature type="transmembrane region" description="Helical" evidence="8">
    <location>
        <begin position="90"/>
        <end position="107"/>
    </location>
</feature>
<evidence type="ECO:0000256" key="2">
    <source>
        <dbReference type="ARBA" id="ARBA00004829"/>
    </source>
</evidence>
<proteinExistence type="predicted"/>
<dbReference type="Proteomes" id="UP001209654">
    <property type="component" value="Unassembled WGS sequence"/>
</dbReference>
<feature type="transmembrane region" description="Helical" evidence="8">
    <location>
        <begin position="6"/>
        <end position="24"/>
    </location>
</feature>
<feature type="domain" description="Lycopene cyclase" evidence="9">
    <location>
        <begin position="45"/>
        <end position="103"/>
    </location>
</feature>
<keyword evidence="5 8" id="KW-1133">Transmembrane helix</keyword>
<feature type="transmembrane region" description="Helical" evidence="8">
    <location>
        <begin position="45"/>
        <end position="70"/>
    </location>
</feature>
<dbReference type="RefSeq" id="WP_264795793.1">
    <property type="nucleotide sequence ID" value="NZ_BRVS01000008.1"/>
</dbReference>
<evidence type="ECO:0000313" key="11">
    <source>
        <dbReference type="Proteomes" id="UP001209654"/>
    </source>
</evidence>